<keyword evidence="4" id="KW-0804">Transcription</keyword>
<dbReference type="GO" id="GO:0005654">
    <property type="term" value="C:nucleoplasm"/>
    <property type="evidence" value="ECO:0007669"/>
    <property type="project" value="UniProtKB-ARBA"/>
</dbReference>
<dbReference type="AlphaFoldDB" id="A0A438DFW9"/>
<dbReference type="Proteomes" id="UP000288805">
    <property type="component" value="Unassembled WGS sequence"/>
</dbReference>
<comment type="caution">
    <text evidence="4">The sequence shown here is derived from an EMBL/GenBank/DDBJ whole genome shotgun (WGS) entry which is preliminary data.</text>
</comment>
<evidence type="ECO:0000313" key="5">
    <source>
        <dbReference type="Proteomes" id="UP000288805"/>
    </source>
</evidence>
<dbReference type="EMBL" id="QGNW01001645">
    <property type="protein sequence ID" value="RVW34296.1"/>
    <property type="molecule type" value="Genomic_DNA"/>
</dbReference>
<evidence type="ECO:0000256" key="3">
    <source>
        <dbReference type="ARBA" id="ARBA00023242"/>
    </source>
</evidence>
<gene>
    <name evidence="4" type="primary">NRPB8A_2</name>
    <name evidence="4" type="ORF">CK203_097837</name>
</gene>
<dbReference type="InterPro" id="IPR005570">
    <property type="entry name" value="RPABC3"/>
</dbReference>
<proteinExistence type="inferred from homology"/>
<dbReference type="Pfam" id="PF03870">
    <property type="entry name" value="RNA_pol_Rpb8"/>
    <property type="match status" value="1"/>
</dbReference>
<dbReference type="SUPFAM" id="SSF50249">
    <property type="entry name" value="Nucleic acid-binding proteins"/>
    <property type="match status" value="1"/>
</dbReference>
<dbReference type="PANTHER" id="PTHR10917">
    <property type="entry name" value="DNA-DIRECTED RNA POLYMERASES I, II, AND III SUBUNIT RPABC3"/>
    <property type="match status" value="1"/>
</dbReference>
<accession>A0A438DFW9</accession>
<evidence type="ECO:0000313" key="4">
    <source>
        <dbReference type="EMBL" id="RVW34296.1"/>
    </source>
</evidence>
<name>A0A438DFW9_VITVI</name>
<dbReference type="Gene3D" id="2.40.50.140">
    <property type="entry name" value="Nucleic acid-binding proteins"/>
    <property type="match status" value="1"/>
</dbReference>
<organism evidence="4 5">
    <name type="scientific">Vitis vinifera</name>
    <name type="common">Grape</name>
    <dbReference type="NCBI Taxonomy" id="29760"/>
    <lineage>
        <taxon>Eukaryota</taxon>
        <taxon>Viridiplantae</taxon>
        <taxon>Streptophyta</taxon>
        <taxon>Embryophyta</taxon>
        <taxon>Tracheophyta</taxon>
        <taxon>Spermatophyta</taxon>
        <taxon>Magnoliopsida</taxon>
        <taxon>eudicotyledons</taxon>
        <taxon>Gunneridae</taxon>
        <taxon>Pentapetalae</taxon>
        <taxon>rosids</taxon>
        <taxon>Vitales</taxon>
        <taxon>Vitaceae</taxon>
        <taxon>Viteae</taxon>
        <taxon>Vitis</taxon>
    </lineage>
</organism>
<dbReference type="PANTHER" id="PTHR10917:SF0">
    <property type="entry name" value="DNA-DIRECTED RNA POLYMERASES I, II, AND III SUBUNIT RPABC3"/>
    <property type="match status" value="1"/>
</dbReference>
<reference evidence="4 5" key="1">
    <citation type="journal article" date="2018" name="PLoS Genet.">
        <title>Population sequencing reveals clonal diversity and ancestral inbreeding in the grapevine cultivar Chardonnay.</title>
        <authorList>
            <person name="Roach M.J."/>
            <person name="Johnson D.L."/>
            <person name="Bohlmann J."/>
            <person name="van Vuuren H.J."/>
            <person name="Jones S.J."/>
            <person name="Pretorius I.S."/>
            <person name="Schmidt S.A."/>
            <person name="Borneman A.R."/>
        </authorList>
    </citation>
    <scope>NUCLEOTIDE SEQUENCE [LARGE SCALE GENOMIC DNA]</scope>
    <source>
        <strain evidence="5">cv. Chardonnay</strain>
        <tissue evidence="4">Leaf</tissue>
    </source>
</reference>
<sequence>MVLAPTLHLDGADVTDYFTQGERKSLATNLTMSCHEPCKYAGLYGLGSHFRVIYASFGGLLMILKGDPSNLNKLEVNKRLFLLMKKV</sequence>
<protein>
    <submittedName>
        <fullName evidence="4">DNA-directed RNA polymerases II and V subunit 8A</fullName>
    </submittedName>
</protein>
<keyword evidence="4" id="KW-0240">DNA-directed RNA polymerase</keyword>
<evidence type="ECO:0000256" key="2">
    <source>
        <dbReference type="ARBA" id="ARBA00008912"/>
    </source>
</evidence>
<evidence type="ECO:0000256" key="1">
    <source>
        <dbReference type="ARBA" id="ARBA00004123"/>
    </source>
</evidence>
<dbReference type="InterPro" id="IPR012340">
    <property type="entry name" value="NA-bd_OB-fold"/>
</dbReference>
<dbReference type="GO" id="GO:0003899">
    <property type="term" value="F:DNA-directed RNA polymerase activity"/>
    <property type="evidence" value="ECO:0007669"/>
    <property type="project" value="InterPro"/>
</dbReference>
<keyword evidence="3" id="KW-0539">Nucleus</keyword>
<dbReference type="GO" id="GO:0000428">
    <property type="term" value="C:DNA-directed RNA polymerase complex"/>
    <property type="evidence" value="ECO:0007669"/>
    <property type="project" value="UniProtKB-KW"/>
</dbReference>
<comment type="similarity">
    <text evidence="2">Belongs to the eukaryotic RPB8 RNA polymerase subunit family.</text>
</comment>
<comment type="subcellular location">
    <subcellularLocation>
        <location evidence="1">Nucleus</location>
    </subcellularLocation>
</comment>
<dbReference type="GO" id="GO:0006351">
    <property type="term" value="P:DNA-templated transcription"/>
    <property type="evidence" value="ECO:0007669"/>
    <property type="project" value="InterPro"/>
</dbReference>